<evidence type="ECO:0000256" key="4">
    <source>
        <dbReference type="ARBA" id="ARBA00013533"/>
    </source>
</evidence>
<feature type="compositionally biased region" description="Basic and acidic residues" evidence="10">
    <location>
        <begin position="379"/>
        <end position="388"/>
    </location>
</feature>
<dbReference type="GO" id="GO:0000022">
    <property type="term" value="P:mitotic spindle elongation"/>
    <property type="evidence" value="ECO:0007669"/>
    <property type="project" value="TreeGrafter"/>
</dbReference>
<feature type="region of interest" description="Disordered" evidence="10">
    <location>
        <begin position="363"/>
        <end position="416"/>
    </location>
</feature>
<evidence type="ECO:0000256" key="9">
    <source>
        <dbReference type="ARBA" id="ARBA00023136"/>
    </source>
</evidence>
<evidence type="ECO:0000256" key="1">
    <source>
        <dbReference type="ARBA" id="ARBA00002978"/>
    </source>
</evidence>
<comment type="subcellular location">
    <subcellularLocation>
        <location evidence="2">Golgi apparatus membrane</location>
        <topology evidence="2">Multi-pass membrane protein</topology>
    </subcellularLocation>
</comment>
<feature type="region of interest" description="Disordered" evidence="10">
    <location>
        <begin position="1"/>
        <end position="55"/>
    </location>
</feature>
<accession>A0A2I2GBU8</accession>
<dbReference type="PANTHER" id="PTHR47549">
    <property type="entry name" value="GOLGI APPARATUS MEMBRANE PROTEIN TVP38-RELATED"/>
    <property type="match status" value="1"/>
</dbReference>
<evidence type="ECO:0000256" key="7">
    <source>
        <dbReference type="ARBA" id="ARBA00022989"/>
    </source>
</evidence>
<proteinExistence type="inferred from homology"/>
<dbReference type="GO" id="GO:0016192">
    <property type="term" value="P:vesicle-mediated transport"/>
    <property type="evidence" value="ECO:0007669"/>
    <property type="project" value="TreeGrafter"/>
</dbReference>
<dbReference type="VEuPathDB" id="FungiDB:P170DRAFT_508545"/>
<feature type="transmembrane region" description="Helical" evidence="11">
    <location>
        <begin position="273"/>
        <end position="294"/>
    </location>
</feature>
<evidence type="ECO:0000313" key="14">
    <source>
        <dbReference type="Proteomes" id="UP000234275"/>
    </source>
</evidence>
<evidence type="ECO:0000256" key="8">
    <source>
        <dbReference type="ARBA" id="ARBA00023034"/>
    </source>
</evidence>
<dbReference type="InterPro" id="IPR051076">
    <property type="entry name" value="Golgi_membrane_TVP38/TMEM64"/>
</dbReference>
<sequence>MPADYTSTARALSVSASPPAPLSPSADDSYPPWSRPGGRNPAHLPNSRGPTSLKDQLVNRATETSRRLMATWQRMNFWQKVGAVLAAVLANALGIGFLIFTGKIFVWLQPVAAKWEHSALAFFVLWICVFFVALPPLVGWSTFGTISGYIFGVWKGWALYASATVLGSTFSFIVSRTILSRFVSRLMERDKRFAALALTLKYDGLKLLCMIRLCPLPYSVCNGAVSTFPTVQPLMYGLATAIVSPKLLVPAFIGSRLRILAEEGEEMSAGSKAVNICSILISIAIGIFTGWYIYRRTLARAKELEAQERAGIRRSLQIDHAAHRPHHAFSEDPDTNTAATTLARDEEERLGFHDFDDDNVDLVIDDESGSDGSPHLHTRSRDSYHDEFTDSNSDVFRDGDGTEGETYSLHTHVRKP</sequence>
<comment type="function">
    <text evidence="1">Golgi membrane protein involved in vesicular trafficking and spindle migration.</text>
</comment>
<keyword evidence="8" id="KW-0333">Golgi apparatus</keyword>
<keyword evidence="9 11" id="KW-0472">Membrane</keyword>
<feature type="compositionally biased region" description="Polar residues" evidence="10">
    <location>
        <begin position="1"/>
        <end position="10"/>
    </location>
</feature>
<dbReference type="InterPro" id="IPR032816">
    <property type="entry name" value="VTT_dom"/>
</dbReference>
<evidence type="ECO:0000256" key="11">
    <source>
        <dbReference type="SAM" id="Phobius"/>
    </source>
</evidence>
<dbReference type="STRING" id="1392250.A0A2I2GBU8"/>
<evidence type="ECO:0000256" key="10">
    <source>
        <dbReference type="SAM" id="MobiDB-lite"/>
    </source>
</evidence>
<dbReference type="AlphaFoldDB" id="A0A2I2GBU8"/>
<evidence type="ECO:0000256" key="5">
    <source>
        <dbReference type="ARBA" id="ARBA00020673"/>
    </source>
</evidence>
<evidence type="ECO:0000259" key="12">
    <source>
        <dbReference type="Pfam" id="PF09335"/>
    </source>
</evidence>
<keyword evidence="14" id="KW-1185">Reference proteome</keyword>
<feature type="transmembrane region" description="Helical" evidence="11">
    <location>
        <begin position="81"/>
        <end position="106"/>
    </location>
</feature>
<dbReference type="RefSeq" id="XP_024705651.1">
    <property type="nucleotide sequence ID" value="XM_024854588.1"/>
</dbReference>
<dbReference type="Pfam" id="PF09335">
    <property type="entry name" value="VTT_dom"/>
    <property type="match status" value="1"/>
</dbReference>
<feature type="compositionally biased region" description="Low complexity" evidence="10">
    <location>
        <begin position="11"/>
        <end position="32"/>
    </location>
</feature>
<organism evidence="13 14">
    <name type="scientific">Aspergillus steynii IBT 23096</name>
    <dbReference type="NCBI Taxonomy" id="1392250"/>
    <lineage>
        <taxon>Eukaryota</taxon>
        <taxon>Fungi</taxon>
        <taxon>Dikarya</taxon>
        <taxon>Ascomycota</taxon>
        <taxon>Pezizomycotina</taxon>
        <taxon>Eurotiomycetes</taxon>
        <taxon>Eurotiomycetidae</taxon>
        <taxon>Eurotiales</taxon>
        <taxon>Aspergillaceae</taxon>
        <taxon>Aspergillus</taxon>
        <taxon>Aspergillus subgen. Circumdati</taxon>
    </lineage>
</organism>
<feature type="transmembrane region" description="Helical" evidence="11">
    <location>
        <begin position="118"/>
        <end position="137"/>
    </location>
</feature>
<dbReference type="OrthoDB" id="166803at2759"/>
<protein>
    <recommendedName>
        <fullName evidence="4">Golgi apparatus membrane protein TVP38</fullName>
    </recommendedName>
    <alternativeName>
        <fullName evidence="5">Golgi apparatus membrane protein tvp38</fullName>
    </alternativeName>
</protein>
<dbReference type="EMBL" id="MSFO01000003">
    <property type="protein sequence ID" value="PLB50349.1"/>
    <property type="molecule type" value="Genomic_DNA"/>
</dbReference>
<feature type="domain" description="VTT" evidence="12">
    <location>
        <begin position="145"/>
        <end position="255"/>
    </location>
</feature>
<evidence type="ECO:0000256" key="3">
    <source>
        <dbReference type="ARBA" id="ARBA00008640"/>
    </source>
</evidence>
<evidence type="ECO:0000256" key="2">
    <source>
        <dbReference type="ARBA" id="ARBA00004653"/>
    </source>
</evidence>
<keyword evidence="7 11" id="KW-1133">Transmembrane helix</keyword>
<comment type="similarity">
    <text evidence="3">Belongs to the TVP38/TMEM64 family.</text>
</comment>
<gene>
    <name evidence="13" type="ORF">P170DRAFT_508545</name>
</gene>
<reference evidence="13 14" key="1">
    <citation type="submission" date="2016-12" db="EMBL/GenBank/DDBJ databases">
        <title>The genomes of Aspergillus section Nigri reveals drivers in fungal speciation.</title>
        <authorList>
            <consortium name="DOE Joint Genome Institute"/>
            <person name="Vesth T.C."/>
            <person name="Nybo J."/>
            <person name="Theobald S."/>
            <person name="Brandl J."/>
            <person name="Frisvad J.C."/>
            <person name="Nielsen K.F."/>
            <person name="Lyhne E.K."/>
            <person name="Kogle M.E."/>
            <person name="Kuo A."/>
            <person name="Riley R."/>
            <person name="Clum A."/>
            <person name="Nolan M."/>
            <person name="Lipzen A."/>
            <person name="Salamov A."/>
            <person name="Henrissat B."/>
            <person name="Wiebenga A."/>
            <person name="De Vries R.P."/>
            <person name="Grigoriev I.V."/>
            <person name="Mortensen U.H."/>
            <person name="Andersen M.R."/>
            <person name="Baker S.E."/>
        </authorList>
    </citation>
    <scope>NUCLEOTIDE SEQUENCE [LARGE SCALE GENOMIC DNA]</scope>
    <source>
        <strain evidence="13 14">IBT 23096</strain>
    </source>
</reference>
<dbReference type="GO" id="GO:0000139">
    <property type="term" value="C:Golgi membrane"/>
    <property type="evidence" value="ECO:0007669"/>
    <property type="project" value="UniProtKB-SubCell"/>
</dbReference>
<evidence type="ECO:0000256" key="6">
    <source>
        <dbReference type="ARBA" id="ARBA00022692"/>
    </source>
</evidence>
<comment type="caution">
    <text evidence="13">The sequence shown here is derived from an EMBL/GenBank/DDBJ whole genome shotgun (WGS) entry which is preliminary data.</text>
</comment>
<dbReference type="PANTHER" id="PTHR47549:SF1">
    <property type="entry name" value="GOLGI APPARATUS MEMBRANE PROTEIN TVP38"/>
    <property type="match status" value="1"/>
</dbReference>
<evidence type="ECO:0000313" key="13">
    <source>
        <dbReference type="EMBL" id="PLB50349.1"/>
    </source>
</evidence>
<keyword evidence="6 11" id="KW-0812">Transmembrane</keyword>
<dbReference type="GeneID" id="36562294"/>
<feature type="transmembrane region" description="Helical" evidence="11">
    <location>
        <begin position="157"/>
        <end position="179"/>
    </location>
</feature>
<dbReference type="Proteomes" id="UP000234275">
    <property type="component" value="Unassembled WGS sequence"/>
</dbReference>
<name>A0A2I2GBU8_9EURO</name>